<dbReference type="Proteomes" id="UP000177583">
    <property type="component" value="Unassembled WGS sequence"/>
</dbReference>
<gene>
    <name evidence="1" type="ORF">A2557_11910</name>
</gene>
<name>A0A1F6H0B5_9PROT</name>
<sequence>MLQELRQASNSYVSIANHYDQLVEECASLEFIAINAGIASKQANNDSFMKLSSEIQIMSANVTESAHLGRATAFTCLDATAQSFGQLLTMMRFYGLFETAYAEQAKLGQWVDLVRVGIEQYDISGLKKATSQMARSLGNLIALVNIGKTMAIGGKIKAVYIAGSEEKFRIITETMQESIDRLFELLEKINIEFGIIQNLFSNMTSEEV</sequence>
<protein>
    <recommendedName>
        <fullName evidence="3">Methyl-accepting transducer domain-containing protein</fullName>
    </recommendedName>
</protein>
<comment type="caution">
    <text evidence="1">The sequence shown here is derived from an EMBL/GenBank/DDBJ whole genome shotgun (WGS) entry which is preliminary data.</text>
</comment>
<evidence type="ECO:0000313" key="1">
    <source>
        <dbReference type="EMBL" id="OGH03838.1"/>
    </source>
</evidence>
<evidence type="ECO:0008006" key="3">
    <source>
        <dbReference type="Google" id="ProtNLM"/>
    </source>
</evidence>
<dbReference type="EMBL" id="MFNF01000011">
    <property type="protein sequence ID" value="OGH03838.1"/>
    <property type="molecule type" value="Genomic_DNA"/>
</dbReference>
<evidence type="ECO:0000313" key="2">
    <source>
        <dbReference type="Proteomes" id="UP000177583"/>
    </source>
</evidence>
<reference evidence="1 2" key="1">
    <citation type="journal article" date="2016" name="Nat. Commun.">
        <title>Thousands of microbial genomes shed light on interconnected biogeochemical processes in an aquifer system.</title>
        <authorList>
            <person name="Anantharaman K."/>
            <person name="Brown C.T."/>
            <person name="Hug L.A."/>
            <person name="Sharon I."/>
            <person name="Castelle C.J."/>
            <person name="Probst A.J."/>
            <person name="Thomas B.C."/>
            <person name="Singh A."/>
            <person name="Wilkins M.J."/>
            <person name="Karaoz U."/>
            <person name="Brodie E.L."/>
            <person name="Williams K.H."/>
            <person name="Hubbard S.S."/>
            <person name="Banfield J.F."/>
        </authorList>
    </citation>
    <scope>NUCLEOTIDE SEQUENCE [LARGE SCALE GENOMIC DNA]</scope>
</reference>
<accession>A0A1F6H0B5</accession>
<dbReference type="AlphaFoldDB" id="A0A1F6H0B5"/>
<organism evidence="1 2">
    <name type="scientific">Candidatus Lambdaproteobacteria bacterium RIFOXYD2_FULL_56_26</name>
    <dbReference type="NCBI Taxonomy" id="1817773"/>
    <lineage>
        <taxon>Bacteria</taxon>
        <taxon>Pseudomonadati</taxon>
        <taxon>Pseudomonadota</taxon>
        <taxon>Candidatus Lambdaproteobacteria</taxon>
    </lineage>
</organism>
<proteinExistence type="predicted"/>